<dbReference type="GO" id="GO:0016740">
    <property type="term" value="F:transferase activity"/>
    <property type="evidence" value="ECO:0007669"/>
    <property type="project" value="UniProtKB-KW"/>
</dbReference>
<dbReference type="KEGG" id="nga:Ngar_c14020"/>
<dbReference type="OrthoDB" id="56536at2157"/>
<proteinExistence type="predicted"/>
<dbReference type="Proteomes" id="UP000008037">
    <property type="component" value="Chromosome"/>
</dbReference>
<dbReference type="GeneID" id="13797661"/>
<dbReference type="HOGENOM" id="CLU_083583_0_0_2"/>
<dbReference type="SUPFAM" id="SSF53271">
    <property type="entry name" value="PRTase-like"/>
    <property type="match status" value="1"/>
</dbReference>
<keyword evidence="3" id="KW-1185">Reference proteome</keyword>
<evidence type="ECO:0000313" key="3">
    <source>
        <dbReference type="Proteomes" id="UP000008037"/>
    </source>
</evidence>
<evidence type="ECO:0000259" key="1">
    <source>
        <dbReference type="Pfam" id="PF00156"/>
    </source>
</evidence>
<dbReference type="AlphaFoldDB" id="K0IMW6"/>
<protein>
    <submittedName>
        <fullName evidence="2">Putative phosphoribosyl transferase</fullName>
    </submittedName>
</protein>
<name>K0IMW6_NITGG</name>
<dbReference type="RefSeq" id="WP_015018876.1">
    <property type="nucleotide sequence ID" value="NC_018719.1"/>
</dbReference>
<dbReference type="Gene3D" id="3.30.1310.20">
    <property type="entry name" value="PRTase-like"/>
    <property type="match status" value="1"/>
</dbReference>
<organism evidence="2 3">
    <name type="scientific">Nitrososphaera gargensis (strain Ga9.2)</name>
    <dbReference type="NCBI Taxonomy" id="1237085"/>
    <lineage>
        <taxon>Archaea</taxon>
        <taxon>Nitrososphaerota</taxon>
        <taxon>Nitrososphaeria</taxon>
        <taxon>Nitrososphaerales</taxon>
        <taxon>Nitrososphaeraceae</taxon>
        <taxon>Nitrososphaera</taxon>
    </lineage>
</organism>
<accession>K0IMW6</accession>
<dbReference type="CDD" id="cd06223">
    <property type="entry name" value="PRTases_typeI"/>
    <property type="match status" value="1"/>
</dbReference>
<feature type="domain" description="Phosphoribosyltransferase" evidence="1">
    <location>
        <begin position="14"/>
        <end position="175"/>
    </location>
</feature>
<dbReference type="Gene3D" id="3.40.50.2020">
    <property type="match status" value="1"/>
</dbReference>
<dbReference type="BioCyc" id="CNIT1237085:G1324-1400-MONOMER"/>
<dbReference type="InterPro" id="IPR000836">
    <property type="entry name" value="PRTase_dom"/>
</dbReference>
<sequence length="212" mass="23047">MKKFRDRVDAGNLLAERLAKTSHTHVIVLGIPRGGVILANIVAKKLGADFDIVIPRKLGAPGNEELAIGAVMEDGTSYINRYIVDALRISQDYVESETARQAAEIRRRSAAYRKPGAYRIAGKNTILVDDGIATGATVIASARWARKQSPSRLIVAVPVAPSQSVEALEQEADSVVVLATPRDFTSVGQFYEEFAPVSDEQVMEIMRSRGLL</sequence>
<reference evidence="2 3" key="1">
    <citation type="journal article" date="2012" name="Environ. Microbiol.">
        <title>The genome of the ammonia-oxidizing Candidatus Nitrososphaera gargensis: insights into metabolic versatility and environmental adaptations.</title>
        <authorList>
            <person name="Spang A."/>
            <person name="Poehlein A."/>
            <person name="Offre P."/>
            <person name="Zumbragel S."/>
            <person name="Haider S."/>
            <person name="Rychlik N."/>
            <person name="Nowka B."/>
            <person name="Schmeisser C."/>
            <person name="Lebedeva E.V."/>
            <person name="Rattei T."/>
            <person name="Bohm C."/>
            <person name="Schmid M."/>
            <person name="Galushko A."/>
            <person name="Hatzenpichler R."/>
            <person name="Weinmaier T."/>
            <person name="Daniel R."/>
            <person name="Schleper C."/>
            <person name="Spieck E."/>
            <person name="Streit W."/>
            <person name="Wagner M."/>
        </authorList>
    </citation>
    <scope>NUCLEOTIDE SEQUENCE [LARGE SCALE GENOMIC DNA]</scope>
    <source>
        <strain evidence="3">Ga9.2</strain>
    </source>
</reference>
<dbReference type="EMBL" id="CP002408">
    <property type="protein sequence ID" value="AFU58339.1"/>
    <property type="molecule type" value="Genomic_DNA"/>
</dbReference>
<dbReference type="Pfam" id="PF00156">
    <property type="entry name" value="Pribosyltran"/>
    <property type="match status" value="1"/>
</dbReference>
<keyword evidence="2" id="KW-0808">Transferase</keyword>
<dbReference type="STRING" id="1237085.Ngar_c14020"/>
<evidence type="ECO:0000313" key="2">
    <source>
        <dbReference type="EMBL" id="AFU58339.1"/>
    </source>
</evidence>
<dbReference type="InParanoid" id="K0IMW6"/>
<dbReference type="InterPro" id="IPR029057">
    <property type="entry name" value="PRTase-like"/>
</dbReference>
<gene>
    <name evidence="2" type="ordered locus">Ngar_c14020</name>
</gene>